<evidence type="ECO:0000256" key="11">
    <source>
        <dbReference type="ARBA" id="ARBA00031140"/>
    </source>
</evidence>
<reference evidence="13 14" key="1">
    <citation type="submission" date="2023-03" db="EMBL/GenBank/DDBJ databases">
        <title>High recombination rates correlate with genetic variation in Cardiocondyla obscurior ants.</title>
        <authorList>
            <person name="Errbii M."/>
        </authorList>
    </citation>
    <scope>NUCLEOTIDE SEQUENCE [LARGE SCALE GENOMIC DNA]</scope>
    <source>
        <strain evidence="13">Alpha-2009</strain>
        <tissue evidence="13">Whole body</tissue>
    </source>
</reference>
<keyword evidence="8 12" id="KW-1133">Transmembrane helix</keyword>
<dbReference type="GO" id="GO:0006123">
    <property type="term" value="P:mitochondrial electron transport, cytochrome c to oxygen"/>
    <property type="evidence" value="ECO:0007669"/>
    <property type="project" value="InterPro"/>
</dbReference>
<sequence length="73" mass="8140">MINSVGTAARQAVRRFTTSAVRKSGHHDPYDGVPGHNFPFSTKNRHVLLAIFMVYMGSGFAIPFLSVRHQLLK</sequence>
<keyword evidence="6" id="KW-0999">Mitochondrion inner membrane</keyword>
<evidence type="ECO:0000256" key="6">
    <source>
        <dbReference type="ARBA" id="ARBA00022792"/>
    </source>
</evidence>
<evidence type="ECO:0000256" key="12">
    <source>
        <dbReference type="SAM" id="Phobius"/>
    </source>
</evidence>
<evidence type="ECO:0000256" key="3">
    <source>
        <dbReference type="ARBA" id="ARBA00010514"/>
    </source>
</evidence>
<organism evidence="13 14">
    <name type="scientific">Cardiocondyla obscurior</name>
    <dbReference type="NCBI Taxonomy" id="286306"/>
    <lineage>
        <taxon>Eukaryota</taxon>
        <taxon>Metazoa</taxon>
        <taxon>Ecdysozoa</taxon>
        <taxon>Arthropoda</taxon>
        <taxon>Hexapoda</taxon>
        <taxon>Insecta</taxon>
        <taxon>Pterygota</taxon>
        <taxon>Neoptera</taxon>
        <taxon>Endopterygota</taxon>
        <taxon>Hymenoptera</taxon>
        <taxon>Apocrita</taxon>
        <taxon>Aculeata</taxon>
        <taxon>Formicoidea</taxon>
        <taxon>Formicidae</taxon>
        <taxon>Myrmicinae</taxon>
        <taxon>Cardiocondyla</taxon>
    </lineage>
</organism>
<dbReference type="SUPFAM" id="SSF81427">
    <property type="entry name" value="Mitochondrial cytochrome c oxidase subunit VIIc (aka VIIIa)"/>
    <property type="match status" value="1"/>
</dbReference>
<dbReference type="Pfam" id="PF02935">
    <property type="entry name" value="COX7C"/>
    <property type="match status" value="1"/>
</dbReference>
<dbReference type="Gene3D" id="4.10.49.10">
    <property type="entry name" value="Cytochrome c oxidase subunit VIIc"/>
    <property type="match status" value="1"/>
</dbReference>
<keyword evidence="7" id="KW-0809">Transit peptide</keyword>
<dbReference type="EMBL" id="JADYXP020000010">
    <property type="protein sequence ID" value="KAL0116081.1"/>
    <property type="molecule type" value="Genomic_DNA"/>
</dbReference>
<protein>
    <recommendedName>
        <fullName evidence="4">Cytochrome c oxidase subunit 7C, mitochondrial</fullName>
    </recommendedName>
    <alternativeName>
        <fullName evidence="11">Cytochrome c oxidase polypeptide VIIc</fullName>
    </alternativeName>
</protein>
<evidence type="ECO:0000256" key="10">
    <source>
        <dbReference type="ARBA" id="ARBA00023136"/>
    </source>
</evidence>
<comment type="pathway">
    <text evidence="2">Energy metabolism; oxidative phosphorylation.</text>
</comment>
<comment type="caution">
    <text evidence="13">The sequence shown here is derived from an EMBL/GenBank/DDBJ whole genome shotgun (WGS) entry which is preliminary data.</text>
</comment>
<comment type="similarity">
    <text evidence="3">Belongs to the cytochrome c oxidase VIIc family.</text>
</comment>
<dbReference type="GO" id="GO:0045277">
    <property type="term" value="C:respiratory chain complex IV"/>
    <property type="evidence" value="ECO:0007669"/>
    <property type="project" value="InterPro"/>
</dbReference>
<dbReference type="FunFam" id="4.10.49.10:FF:000001">
    <property type="entry name" value="Cytochrome c oxidase subunit 7C"/>
    <property type="match status" value="1"/>
</dbReference>
<name>A0AAW2FMV2_9HYME</name>
<dbReference type="GO" id="GO:0005743">
    <property type="term" value="C:mitochondrial inner membrane"/>
    <property type="evidence" value="ECO:0007669"/>
    <property type="project" value="UniProtKB-SubCell"/>
</dbReference>
<dbReference type="InterPro" id="IPR004202">
    <property type="entry name" value="COX7C/Cox8"/>
</dbReference>
<evidence type="ECO:0000256" key="5">
    <source>
        <dbReference type="ARBA" id="ARBA00022692"/>
    </source>
</evidence>
<evidence type="ECO:0000313" key="14">
    <source>
        <dbReference type="Proteomes" id="UP001430953"/>
    </source>
</evidence>
<evidence type="ECO:0000256" key="1">
    <source>
        <dbReference type="ARBA" id="ARBA00004434"/>
    </source>
</evidence>
<evidence type="ECO:0000313" key="13">
    <source>
        <dbReference type="EMBL" id="KAL0116081.1"/>
    </source>
</evidence>
<dbReference type="PANTHER" id="PTHR13313:SF0">
    <property type="entry name" value="CYTOCHROME C OXIDASE SUBUNIT 7C, MITOCHONDRIAL"/>
    <property type="match status" value="1"/>
</dbReference>
<evidence type="ECO:0000256" key="8">
    <source>
        <dbReference type="ARBA" id="ARBA00022989"/>
    </source>
</evidence>
<comment type="subcellular location">
    <subcellularLocation>
        <location evidence="1">Mitochondrion inner membrane</location>
        <topology evidence="1">Single-pass membrane protein</topology>
    </subcellularLocation>
</comment>
<evidence type="ECO:0000256" key="4">
    <source>
        <dbReference type="ARBA" id="ARBA00017004"/>
    </source>
</evidence>
<evidence type="ECO:0000256" key="9">
    <source>
        <dbReference type="ARBA" id="ARBA00023128"/>
    </source>
</evidence>
<keyword evidence="14" id="KW-1185">Reference proteome</keyword>
<dbReference type="AlphaFoldDB" id="A0AAW2FMV2"/>
<gene>
    <name evidence="13" type="ORF">PUN28_011143</name>
</gene>
<keyword evidence="10 12" id="KW-0472">Membrane</keyword>
<accession>A0AAW2FMV2</accession>
<dbReference type="PANTHER" id="PTHR13313">
    <property type="entry name" value="CYTOCHROME C OXIDASE SUBUNIT VIIC"/>
    <property type="match status" value="1"/>
</dbReference>
<evidence type="ECO:0000256" key="2">
    <source>
        <dbReference type="ARBA" id="ARBA00004673"/>
    </source>
</evidence>
<dbReference type="InterPro" id="IPR036636">
    <property type="entry name" value="COX7C/Cox8_sf"/>
</dbReference>
<feature type="transmembrane region" description="Helical" evidence="12">
    <location>
        <begin position="47"/>
        <end position="67"/>
    </location>
</feature>
<evidence type="ECO:0000256" key="7">
    <source>
        <dbReference type="ARBA" id="ARBA00022946"/>
    </source>
</evidence>
<keyword evidence="5 12" id="KW-0812">Transmembrane</keyword>
<keyword evidence="9" id="KW-0496">Mitochondrion</keyword>
<dbReference type="Proteomes" id="UP001430953">
    <property type="component" value="Unassembled WGS sequence"/>
</dbReference>
<proteinExistence type="inferred from homology"/>